<reference evidence="7 8" key="1">
    <citation type="journal article" date="2015" name="Genome Announc.">
        <title>Genome Sequences of Oblitimonas alkaliphila gen. nov. sp. nov. (Proposed), a Novel Bacterium of the Pseudomonadaceae Family.</title>
        <authorList>
            <person name="Lauer A.C."/>
            <person name="Nicholson A.C."/>
            <person name="Humrighouse B.W."/>
            <person name="Emery B."/>
            <person name="Drobish A."/>
            <person name="Juieng P."/>
            <person name="Loparev V."/>
            <person name="McQuiston J.R."/>
        </authorList>
    </citation>
    <scope>NUCLEOTIDE SEQUENCE [LARGE SCALE GENOMIC DNA]</scope>
    <source>
        <strain evidence="7 8">E5571</strain>
    </source>
</reference>
<gene>
    <name evidence="7" type="ORF">AKN88_00765</name>
</gene>
<dbReference type="GO" id="GO:0006508">
    <property type="term" value="P:proteolysis"/>
    <property type="evidence" value="ECO:0007669"/>
    <property type="project" value="UniProtKB-KW"/>
</dbReference>
<comment type="similarity">
    <text evidence="1">Belongs to the peptidase C40 family.</text>
</comment>
<dbReference type="PANTHER" id="PTHR47053">
    <property type="entry name" value="MUREIN DD-ENDOPEPTIDASE MEPH-RELATED"/>
    <property type="match status" value="1"/>
</dbReference>
<protein>
    <recommendedName>
        <fullName evidence="6">NlpC/P60 domain-containing protein</fullName>
    </recommendedName>
</protein>
<dbReference type="AlphaFoldDB" id="A0A0K1XBS0"/>
<dbReference type="Proteomes" id="UP000063953">
    <property type="component" value="Chromosome"/>
</dbReference>
<feature type="domain" description="NlpC/P60" evidence="6">
    <location>
        <begin position="42"/>
        <end position="169"/>
    </location>
</feature>
<dbReference type="InterPro" id="IPR051202">
    <property type="entry name" value="Peptidase_C40"/>
</dbReference>
<dbReference type="PROSITE" id="PS51935">
    <property type="entry name" value="NLPC_P60"/>
    <property type="match status" value="1"/>
</dbReference>
<dbReference type="InterPro" id="IPR000064">
    <property type="entry name" value="NLP_P60_dom"/>
</dbReference>
<keyword evidence="5" id="KW-0732">Signal</keyword>
<keyword evidence="8" id="KW-1185">Reference proteome</keyword>
<evidence type="ECO:0000256" key="2">
    <source>
        <dbReference type="ARBA" id="ARBA00022670"/>
    </source>
</evidence>
<dbReference type="GO" id="GO:0008234">
    <property type="term" value="F:cysteine-type peptidase activity"/>
    <property type="evidence" value="ECO:0007669"/>
    <property type="project" value="UniProtKB-KW"/>
</dbReference>
<accession>A0A0K1XBS0</accession>
<evidence type="ECO:0000256" key="5">
    <source>
        <dbReference type="SAM" id="SignalP"/>
    </source>
</evidence>
<dbReference type="Gene3D" id="3.90.1720.10">
    <property type="entry name" value="endopeptidase domain like (from Nostoc punctiforme)"/>
    <property type="match status" value="1"/>
</dbReference>
<name>A0A0K1XBS0_9GAMM</name>
<dbReference type="InterPro" id="IPR038765">
    <property type="entry name" value="Papain-like_cys_pep_sf"/>
</dbReference>
<dbReference type="SUPFAM" id="SSF54001">
    <property type="entry name" value="Cysteine proteinases"/>
    <property type="match status" value="1"/>
</dbReference>
<dbReference type="PROSITE" id="PS51257">
    <property type="entry name" value="PROKAR_LIPOPROTEIN"/>
    <property type="match status" value="1"/>
</dbReference>
<dbReference type="STRING" id="1697053.AKN87_02660"/>
<dbReference type="PANTHER" id="PTHR47053:SF1">
    <property type="entry name" value="MUREIN DD-ENDOPEPTIDASE MEPH-RELATED"/>
    <property type="match status" value="1"/>
</dbReference>
<evidence type="ECO:0000256" key="1">
    <source>
        <dbReference type="ARBA" id="ARBA00007074"/>
    </source>
</evidence>
<evidence type="ECO:0000259" key="6">
    <source>
        <dbReference type="PROSITE" id="PS51935"/>
    </source>
</evidence>
<dbReference type="PATRIC" id="fig|1698449.3.peg.154"/>
<dbReference type="EMBL" id="CP012365">
    <property type="protein sequence ID" value="AKX58633.1"/>
    <property type="molecule type" value="Genomic_DNA"/>
</dbReference>
<keyword evidence="3" id="KW-0378">Hydrolase</keyword>
<sequence length="172" mass="18513">MPRVWLVGLGVSLLLAGCSSQPKAPSNSVSQPLPEITYKPQTVHSQNVLFHALGLIGTPYLWGGNTPETGFDCSGLIAYVYDQSAGLQLPRTTSQMHSYSSAPKVARNQWRSGDILYFATAGNGKVSHAGIYVGEGRFVHAPSSGGTVRLDRMDNSYWSKAYIGANRPLAKN</sequence>
<evidence type="ECO:0000256" key="4">
    <source>
        <dbReference type="ARBA" id="ARBA00022807"/>
    </source>
</evidence>
<evidence type="ECO:0000313" key="7">
    <source>
        <dbReference type="EMBL" id="AKX58633.1"/>
    </source>
</evidence>
<dbReference type="Pfam" id="PF00877">
    <property type="entry name" value="NLPC_P60"/>
    <property type="match status" value="1"/>
</dbReference>
<proteinExistence type="inferred from homology"/>
<dbReference type="RefSeq" id="WP_053099536.1">
    <property type="nucleotide sequence ID" value="NZ_CP012365.1"/>
</dbReference>
<evidence type="ECO:0000256" key="3">
    <source>
        <dbReference type="ARBA" id="ARBA00022801"/>
    </source>
</evidence>
<organism evidence="7 8">
    <name type="scientific">Thiopseudomonas alkaliphila</name>
    <dbReference type="NCBI Taxonomy" id="1697053"/>
    <lineage>
        <taxon>Bacteria</taxon>
        <taxon>Pseudomonadati</taxon>
        <taxon>Pseudomonadota</taxon>
        <taxon>Gammaproteobacteria</taxon>
        <taxon>Pseudomonadales</taxon>
        <taxon>Pseudomonadaceae</taxon>
        <taxon>Thiopseudomonas</taxon>
    </lineage>
</organism>
<keyword evidence="2" id="KW-0645">Protease</keyword>
<evidence type="ECO:0000313" key="8">
    <source>
        <dbReference type="Proteomes" id="UP000063953"/>
    </source>
</evidence>
<feature type="chain" id="PRO_5005471958" description="NlpC/P60 domain-containing protein" evidence="5">
    <location>
        <begin position="25"/>
        <end position="172"/>
    </location>
</feature>
<keyword evidence="4" id="KW-0788">Thiol protease</keyword>
<feature type="signal peptide" evidence="5">
    <location>
        <begin position="1"/>
        <end position="24"/>
    </location>
</feature>